<dbReference type="EMBL" id="CAJNOQ010001331">
    <property type="protein sequence ID" value="CAF0887098.1"/>
    <property type="molecule type" value="Genomic_DNA"/>
</dbReference>
<reference evidence="3" key="1">
    <citation type="submission" date="2021-02" db="EMBL/GenBank/DDBJ databases">
        <authorList>
            <person name="Nowell W R."/>
        </authorList>
    </citation>
    <scope>NUCLEOTIDE SEQUENCE</scope>
</reference>
<dbReference type="Proteomes" id="UP000663829">
    <property type="component" value="Unassembled WGS sequence"/>
</dbReference>
<dbReference type="AlphaFoldDB" id="A0A813YP64"/>
<feature type="compositionally biased region" description="Low complexity" evidence="1">
    <location>
        <begin position="399"/>
        <end position="415"/>
    </location>
</feature>
<dbReference type="InterPro" id="IPR002586">
    <property type="entry name" value="CobQ/CobB/MinD/ParA_Nub-bd_dom"/>
</dbReference>
<name>A0A813YP64_9BILA</name>
<protein>
    <recommendedName>
        <fullName evidence="2">CobQ/CobB/MinD/ParA nucleotide binding domain-containing protein</fullName>
    </recommendedName>
</protein>
<comment type="caution">
    <text evidence="3">The sequence shown here is derived from an EMBL/GenBank/DDBJ whole genome shotgun (WGS) entry which is preliminary data.</text>
</comment>
<dbReference type="PANTHER" id="PTHR13696:SF99">
    <property type="entry name" value="COBYRINIC ACID AC-DIAMIDE SYNTHASE"/>
    <property type="match status" value="1"/>
</dbReference>
<dbReference type="SUPFAM" id="SSF52540">
    <property type="entry name" value="P-loop containing nucleoside triphosphate hydrolases"/>
    <property type="match status" value="1"/>
</dbReference>
<evidence type="ECO:0000259" key="2">
    <source>
        <dbReference type="Pfam" id="PF01656"/>
    </source>
</evidence>
<dbReference type="InterPro" id="IPR027417">
    <property type="entry name" value="P-loop_NTPase"/>
</dbReference>
<dbReference type="EMBL" id="CAJOBC010001331">
    <property type="protein sequence ID" value="CAF3672132.1"/>
    <property type="molecule type" value="Genomic_DNA"/>
</dbReference>
<dbReference type="InterPro" id="IPR050678">
    <property type="entry name" value="DNA_Partitioning_ATPase"/>
</dbReference>
<evidence type="ECO:0000256" key="1">
    <source>
        <dbReference type="SAM" id="MobiDB-lite"/>
    </source>
</evidence>
<accession>A0A813YP64</accession>
<evidence type="ECO:0000313" key="3">
    <source>
        <dbReference type="EMBL" id="CAF0887098.1"/>
    </source>
</evidence>
<organism evidence="3 5">
    <name type="scientific">Didymodactylos carnosus</name>
    <dbReference type="NCBI Taxonomy" id="1234261"/>
    <lineage>
        <taxon>Eukaryota</taxon>
        <taxon>Metazoa</taxon>
        <taxon>Spiralia</taxon>
        <taxon>Gnathifera</taxon>
        <taxon>Rotifera</taxon>
        <taxon>Eurotatoria</taxon>
        <taxon>Bdelloidea</taxon>
        <taxon>Philodinida</taxon>
        <taxon>Philodinidae</taxon>
        <taxon>Didymodactylos</taxon>
    </lineage>
</organism>
<dbReference type="OrthoDB" id="1902922at2759"/>
<feature type="domain" description="CobQ/CobB/MinD/ParA nucleotide binding" evidence="2">
    <location>
        <begin position="94"/>
        <end position="260"/>
    </location>
</feature>
<dbReference type="PANTHER" id="PTHR13696">
    <property type="entry name" value="P-LOOP CONTAINING NUCLEOSIDE TRIPHOSPHATE HYDROLASE"/>
    <property type="match status" value="1"/>
</dbReference>
<keyword evidence="5" id="KW-1185">Reference proteome</keyword>
<feature type="compositionally biased region" description="Polar residues" evidence="1">
    <location>
        <begin position="424"/>
        <end position="441"/>
    </location>
</feature>
<sequence length="505" mass="57319">MQKIKNSIMNSLTTTSTTKVRSNSVAASITHDIEKFHVAKISSPSLMAKIDYRVYIIIHALDNEIHSKEEKTKYIDIALIFCKNIKMPLEGSYAIWNNRGGSGKTNLAYHLAIKYAYRNPDKTILVVDMCPQADLSHAFLGDDENGHDYVTQIGSLRKDPMILDSQQRIPKTISGYLDLYTSVGLPTNVDPRTFLFNVSKFNNMLPRNVYLLCGDPSLELLSKALEIKRSSNIITPYTNPWRSITQSLRTFILKIGERRGIKLMAFIDTNSSFSICTEIALTAADRILLPVSEDHLHRNGFEYLFSLLYGFSQPSNVYYYYRHYSFYYRADENGVKLPKIHLILCTVKEQKQHQQTTNNTSDIEKCWRFVFDIYTKHRDAFESYRSSIPALLNNNYNVTTTTPPSSSSSASSTASNTQHHPHSDSISISNNTHNYSSLSSNQNGAQTFQEFMKQYVIHIGTDTNIVSRIAVKAHSPLLAVKNPHPEHATCAQSFDKILNEIVERI</sequence>
<evidence type="ECO:0000313" key="4">
    <source>
        <dbReference type="EMBL" id="CAF3672132.1"/>
    </source>
</evidence>
<dbReference type="CDD" id="cd02042">
    <property type="entry name" value="ParAB_family"/>
    <property type="match status" value="1"/>
</dbReference>
<dbReference type="Proteomes" id="UP000681722">
    <property type="component" value="Unassembled WGS sequence"/>
</dbReference>
<feature type="region of interest" description="Disordered" evidence="1">
    <location>
        <begin position="399"/>
        <end position="441"/>
    </location>
</feature>
<dbReference type="Pfam" id="PF01656">
    <property type="entry name" value="CbiA"/>
    <property type="match status" value="1"/>
</dbReference>
<dbReference type="Gene3D" id="3.40.50.300">
    <property type="entry name" value="P-loop containing nucleotide triphosphate hydrolases"/>
    <property type="match status" value="1"/>
</dbReference>
<proteinExistence type="predicted"/>
<evidence type="ECO:0000313" key="5">
    <source>
        <dbReference type="Proteomes" id="UP000663829"/>
    </source>
</evidence>
<gene>
    <name evidence="3" type="ORF">GPM918_LOCUS7920</name>
    <name evidence="4" type="ORF">SRO942_LOCUS7920</name>
</gene>